<dbReference type="KEGG" id="ssam:E3D00_05660"/>
<dbReference type="OrthoDB" id="7225017at2"/>
<accession>A0A4Y6UK68</accession>
<organism evidence="2 3">
    <name type="scientific">Swingsia samuiensis</name>
    <dbReference type="NCBI Taxonomy" id="1293412"/>
    <lineage>
        <taxon>Bacteria</taxon>
        <taxon>Pseudomonadati</taxon>
        <taxon>Pseudomonadota</taxon>
        <taxon>Alphaproteobacteria</taxon>
        <taxon>Acetobacterales</taxon>
        <taxon>Acetobacteraceae</taxon>
        <taxon>Swingsia</taxon>
    </lineage>
</organism>
<dbReference type="Proteomes" id="UP000316313">
    <property type="component" value="Chromosome"/>
</dbReference>
<dbReference type="EMBL" id="CP038141">
    <property type="protein sequence ID" value="QDH18009.1"/>
    <property type="molecule type" value="Genomic_DNA"/>
</dbReference>
<proteinExistence type="predicted"/>
<feature type="chain" id="PRO_5021496427" evidence="1">
    <location>
        <begin position="24"/>
        <end position="177"/>
    </location>
</feature>
<evidence type="ECO:0000256" key="1">
    <source>
        <dbReference type="SAM" id="SignalP"/>
    </source>
</evidence>
<dbReference type="AlphaFoldDB" id="A0A4Y6UK68"/>
<evidence type="ECO:0000313" key="2">
    <source>
        <dbReference type="EMBL" id="QDH18009.1"/>
    </source>
</evidence>
<name>A0A4Y6UK68_9PROT</name>
<keyword evidence="1" id="KW-0732">Signal</keyword>
<keyword evidence="3" id="KW-1185">Reference proteome</keyword>
<feature type="signal peptide" evidence="1">
    <location>
        <begin position="1"/>
        <end position="23"/>
    </location>
</feature>
<reference evidence="2 3" key="1">
    <citation type="submission" date="2019-03" db="EMBL/GenBank/DDBJ databases">
        <title>The complete genome sequence of Swingsia samuiensis NBRC107927(T).</title>
        <authorList>
            <person name="Chua K.-O."/>
            <person name="Chan K.-G."/>
            <person name="See-Too W.-S."/>
        </authorList>
    </citation>
    <scope>NUCLEOTIDE SEQUENCE [LARGE SCALE GENOMIC DNA]</scope>
    <source>
        <strain evidence="2 3">AH83</strain>
    </source>
</reference>
<evidence type="ECO:0000313" key="3">
    <source>
        <dbReference type="Proteomes" id="UP000316313"/>
    </source>
</evidence>
<sequence length="177" mass="17956">MLMNKYYALVAALGFAVSGAAYAQTASVPAGVVQKTVNGNGPAILVPETGHVVAAGSQAVVNGQQKVQAVSINGVATAATPGALGNDGLPSIANAQVGNVAGLTAYCVHKKLVHGTAPRVASRKLAHRPDVIADQYYSLGGRGLLQTATNTPFDISSLPKDKKVLLCVSLVQKAQGL</sequence>
<gene>
    <name evidence="2" type="ORF">E3D00_05660</name>
</gene>
<protein>
    <submittedName>
        <fullName evidence="2">DUF2501 domain-containing protein</fullName>
    </submittedName>
</protein>